<dbReference type="GO" id="GO:0005506">
    <property type="term" value="F:iron ion binding"/>
    <property type="evidence" value="ECO:0007669"/>
    <property type="project" value="InterPro"/>
</dbReference>
<dbReference type="Gene3D" id="2.60.120.620">
    <property type="entry name" value="q2cbj1_9rhob like domain"/>
    <property type="match status" value="1"/>
</dbReference>
<keyword evidence="19" id="KW-1185">Reference proteome</keyword>
<protein>
    <recommendedName>
        <fullName evidence="14">Prolyl 4-hydroxylase subunit alpha-1</fullName>
        <ecNumber evidence="5">1.14.11.2</ecNumber>
    </recommendedName>
    <alternativeName>
        <fullName evidence="15">Procollagen-proline,2-oxoglutarate-4-dioxygenase subunit alpha-1</fullName>
    </alternativeName>
</protein>
<evidence type="ECO:0000256" key="5">
    <source>
        <dbReference type="ARBA" id="ARBA00012269"/>
    </source>
</evidence>
<dbReference type="FunFam" id="2.60.120.620:FF:000001">
    <property type="entry name" value="Prolyl 4-hydroxylase subunit alpha 2"/>
    <property type="match status" value="1"/>
</dbReference>
<sequence>MAFNKIWYTVALGLLLPFSYAHTDFFTSIGHMTDLINTEKDLVVSLKDYIKAEESKLEQIKKWAEKLDQLTDTATKDPEGFLGHPVNAFKLMKRLNTEWGELESLVLKDMSDGFISNMTIQRQFFPNDEDQTGAAKALLRLQDTYNLDTDTLSRGNLPDPEHQRANGNMKYFEYIMAKEKEANKSSTDSEDQMEKETEVKKKDYLPERRKYEMLCRGEGLKMTPRRQKRLFCRYYDGNRNPRYILGPVKQEDEWDKPRIVRFLDIISDEEIETVKELAKPRLSRATVHDPETGKLTTAHYRVSKSAWLSGYESPVVSRINTRIQDLTGLDVSTAEELQVANYGVGGQYEPHFDFARKDEPDAFKELGTGNRIATWLFYMSDVSAGGATVFPEVGASVWPKKGTAVFWYNLFPSGEGDYSTRHAACPVLVGNKWVSNKWLHERGQEFRRPCALSELE</sequence>
<evidence type="ECO:0000256" key="12">
    <source>
        <dbReference type="ARBA" id="ARBA00023004"/>
    </source>
</evidence>
<evidence type="ECO:0000256" key="14">
    <source>
        <dbReference type="ARBA" id="ARBA00040709"/>
    </source>
</evidence>
<evidence type="ECO:0000256" key="1">
    <source>
        <dbReference type="ARBA" id="ARBA00001961"/>
    </source>
</evidence>
<keyword evidence="8" id="KW-0256">Endoplasmic reticulum</keyword>
<keyword evidence="13" id="KW-0325">Glycoprotein</keyword>
<dbReference type="Pfam" id="PF13640">
    <property type="entry name" value="2OG-FeII_Oxy_3"/>
    <property type="match status" value="1"/>
</dbReference>
<name>A0A8C0BPM4_9AVES</name>
<evidence type="ECO:0000256" key="7">
    <source>
        <dbReference type="ARBA" id="ARBA00022803"/>
    </source>
</evidence>
<keyword evidence="9" id="KW-0847">Vitamin C</keyword>
<keyword evidence="10" id="KW-0223">Dioxygenase</keyword>
<feature type="chain" id="PRO_5034421527" description="Prolyl 4-hydroxylase subunit alpha-1" evidence="16">
    <location>
        <begin position="22"/>
        <end position="456"/>
    </location>
</feature>
<dbReference type="InterPro" id="IPR005123">
    <property type="entry name" value="Oxoglu/Fe-dep_dioxygenase_dom"/>
</dbReference>
<dbReference type="InterPro" id="IPR011990">
    <property type="entry name" value="TPR-like_helical_dom_sf"/>
</dbReference>
<evidence type="ECO:0000256" key="3">
    <source>
        <dbReference type="ARBA" id="ARBA00004319"/>
    </source>
</evidence>
<evidence type="ECO:0000259" key="17">
    <source>
        <dbReference type="PROSITE" id="PS51471"/>
    </source>
</evidence>
<evidence type="ECO:0000256" key="11">
    <source>
        <dbReference type="ARBA" id="ARBA00023002"/>
    </source>
</evidence>
<dbReference type="GO" id="GO:0005788">
    <property type="term" value="C:endoplasmic reticulum lumen"/>
    <property type="evidence" value="ECO:0007669"/>
    <property type="project" value="UniProtKB-SubCell"/>
</dbReference>
<dbReference type="GO" id="GO:0031418">
    <property type="term" value="F:L-ascorbic acid binding"/>
    <property type="evidence" value="ECO:0007669"/>
    <property type="project" value="UniProtKB-KW"/>
</dbReference>
<evidence type="ECO:0000256" key="16">
    <source>
        <dbReference type="SAM" id="SignalP"/>
    </source>
</evidence>
<evidence type="ECO:0000256" key="2">
    <source>
        <dbReference type="ARBA" id="ARBA00002035"/>
    </source>
</evidence>
<dbReference type="InterPro" id="IPR044862">
    <property type="entry name" value="Pro_4_hyd_alph_FE2OG_OXY"/>
</dbReference>
<evidence type="ECO:0000313" key="19">
    <source>
        <dbReference type="Proteomes" id="UP000694555"/>
    </source>
</evidence>
<dbReference type="AlphaFoldDB" id="A0A8C0BPM4"/>
<feature type="signal peptide" evidence="16">
    <location>
        <begin position="1"/>
        <end position="21"/>
    </location>
</feature>
<keyword evidence="11" id="KW-0560">Oxidoreductase</keyword>
<dbReference type="Ensembl" id="ENSBJAT00000020980.1">
    <property type="protein sequence ID" value="ENSBJAP00000020403.1"/>
    <property type="gene ID" value="ENSBJAG00000011675.1"/>
</dbReference>
<evidence type="ECO:0000256" key="6">
    <source>
        <dbReference type="ARBA" id="ARBA00022723"/>
    </source>
</evidence>
<dbReference type="Pfam" id="PF08336">
    <property type="entry name" value="P4Ha_N"/>
    <property type="match status" value="1"/>
</dbReference>
<dbReference type="Proteomes" id="UP000694555">
    <property type="component" value="Unplaced"/>
</dbReference>
<evidence type="ECO:0000256" key="10">
    <source>
        <dbReference type="ARBA" id="ARBA00022964"/>
    </source>
</evidence>
<feature type="domain" description="Fe2OG dioxygenase" evidence="17">
    <location>
        <begin position="333"/>
        <end position="441"/>
    </location>
</feature>
<dbReference type="EC" id="1.14.11.2" evidence="5"/>
<dbReference type="PANTHER" id="PTHR10869">
    <property type="entry name" value="PROLYL 4-HYDROXYLASE ALPHA SUBUNIT"/>
    <property type="match status" value="1"/>
</dbReference>
<dbReference type="InterPro" id="IPR013547">
    <property type="entry name" value="P4H_N"/>
</dbReference>
<comment type="similarity">
    <text evidence="4">Belongs to the P4HA family.</text>
</comment>
<evidence type="ECO:0000256" key="9">
    <source>
        <dbReference type="ARBA" id="ARBA00022896"/>
    </source>
</evidence>
<evidence type="ECO:0000256" key="13">
    <source>
        <dbReference type="ARBA" id="ARBA00023180"/>
    </source>
</evidence>
<dbReference type="Gene3D" id="1.25.40.10">
    <property type="entry name" value="Tetratricopeptide repeat domain"/>
    <property type="match status" value="1"/>
</dbReference>
<evidence type="ECO:0000256" key="8">
    <source>
        <dbReference type="ARBA" id="ARBA00022824"/>
    </source>
</evidence>
<dbReference type="Gene3D" id="6.10.140.1460">
    <property type="match status" value="1"/>
</dbReference>
<keyword evidence="7" id="KW-0802">TPR repeat</keyword>
<comment type="subcellular location">
    <subcellularLocation>
        <location evidence="3">Endoplasmic reticulum lumen</location>
    </subcellularLocation>
</comment>
<organism evidence="18 19">
    <name type="scientific">Buteo japonicus</name>
    <dbReference type="NCBI Taxonomy" id="224669"/>
    <lineage>
        <taxon>Eukaryota</taxon>
        <taxon>Metazoa</taxon>
        <taxon>Chordata</taxon>
        <taxon>Craniata</taxon>
        <taxon>Vertebrata</taxon>
        <taxon>Euteleostomi</taxon>
        <taxon>Archelosauria</taxon>
        <taxon>Archosauria</taxon>
        <taxon>Dinosauria</taxon>
        <taxon>Saurischia</taxon>
        <taxon>Theropoda</taxon>
        <taxon>Coelurosauria</taxon>
        <taxon>Aves</taxon>
        <taxon>Neognathae</taxon>
        <taxon>Neoaves</taxon>
        <taxon>Telluraves</taxon>
        <taxon>Accipitrimorphae</taxon>
        <taxon>Accipitriformes</taxon>
        <taxon>Accipitridae</taxon>
        <taxon>Accipitrinae</taxon>
        <taxon>Buteo</taxon>
    </lineage>
</organism>
<keyword evidence="16" id="KW-0732">Signal</keyword>
<comment type="cofactor">
    <cofactor evidence="1">
        <name>L-ascorbate</name>
        <dbReference type="ChEBI" id="CHEBI:38290"/>
    </cofactor>
</comment>
<evidence type="ECO:0000313" key="18">
    <source>
        <dbReference type="Ensembl" id="ENSBJAP00000020403.1"/>
    </source>
</evidence>
<dbReference type="GO" id="GO:0004656">
    <property type="term" value="F:procollagen-proline 4-dioxygenase activity"/>
    <property type="evidence" value="ECO:0007669"/>
    <property type="project" value="UniProtKB-EC"/>
</dbReference>
<evidence type="ECO:0000256" key="4">
    <source>
        <dbReference type="ARBA" id="ARBA00006511"/>
    </source>
</evidence>
<dbReference type="PANTHER" id="PTHR10869:SF101">
    <property type="entry name" value="PROLYL 4-HYDROXYLASE SUBUNIT ALPHA-1"/>
    <property type="match status" value="1"/>
</dbReference>
<reference evidence="18" key="1">
    <citation type="submission" date="2025-08" db="UniProtKB">
        <authorList>
            <consortium name="Ensembl"/>
        </authorList>
    </citation>
    <scope>IDENTIFICATION</scope>
</reference>
<dbReference type="InterPro" id="IPR006620">
    <property type="entry name" value="Pro_4_hyd_alph"/>
</dbReference>
<dbReference type="PROSITE" id="PS51471">
    <property type="entry name" value="FE2OG_OXY"/>
    <property type="match status" value="1"/>
</dbReference>
<dbReference type="SMART" id="SM00702">
    <property type="entry name" value="P4Hc"/>
    <property type="match status" value="1"/>
</dbReference>
<keyword evidence="6" id="KW-0479">Metal-binding</keyword>
<reference evidence="18" key="2">
    <citation type="submission" date="2025-09" db="UniProtKB">
        <authorList>
            <consortium name="Ensembl"/>
        </authorList>
    </citation>
    <scope>IDENTIFICATION</scope>
</reference>
<keyword evidence="12" id="KW-0408">Iron</keyword>
<evidence type="ECO:0000256" key="15">
    <source>
        <dbReference type="ARBA" id="ARBA00042979"/>
    </source>
</evidence>
<proteinExistence type="inferred from homology"/>
<accession>A0A8C0BPM4</accession>
<comment type="function">
    <text evidence="2">Catalyzes the post-translational formation of 4-hydroxyproline in -Xaa-Pro-Gly- sequences in collagens and other proteins.</text>
</comment>
<dbReference type="InterPro" id="IPR045054">
    <property type="entry name" value="P4HA-like"/>
</dbReference>